<dbReference type="PANTHER" id="PTHR38686">
    <property type="entry name" value="APOLIPOPROTEIN N-ACYLTRANSFERASE"/>
    <property type="match status" value="1"/>
</dbReference>
<comment type="caution">
    <text evidence="11">The sequence shown here is derived from an EMBL/GenBank/DDBJ whole genome shotgun (WGS) entry which is preliminary data.</text>
</comment>
<dbReference type="InterPro" id="IPR003010">
    <property type="entry name" value="C-N_Hydrolase"/>
</dbReference>
<gene>
    <name evidence="9 11" type="primary">lnt</name>
    <name evidence="11" type="ORF">ACFOZ5_10900</name>
</gene>
<proteinExistence type="inferred from homology"/>
<dbReference type="CDD" id="cd07571">
    <property type="entry name" value="ALP_N-acyl_transferase"/>
    <property type="match status" value="1"/>
</dbReference>
<comment type="subcellular location">
    <subcellularLocation>
        <location evidence="1 9">Cell membrane</location>
        <topology evidence="1 9">Multi-pass membrane protein</topology>
    </subcellularLocation>
</comment>
<feature type="transmembrane region" description="Helical" evidence="9">
    <location>
        <begin position="90"/>
        <end position="113"/>
    </location>
</feature>
<feature type="transmembrane region" description="Helical" evidence="9">
    <location>
        <begin position="163"/>
        <end position="186"/>
    </location>
</feature>
<keyword evidence="8 9" id="KW-0012">Acyltransferase</keyword>
<keyword evidence="6 9" id="KW-1133">Transmembrane helix</keyword>
<dbReference type="InterPro" id="IPR036526">
    <property type="entry name" value="C-N_Hydrolase_sf"/>
</dbReference>
<evidence type="ECO:0000256" key="7">
    <source>
        <dbReference type="ARBA" id="ARBA00023136"/>
    </source>
</evidence>
<evidence type="ECO:0000256" key="5">
    <source>
        <dbReference type="ARBA" id="ARBA00022692"/>
    </source>
</evidence>
<organism evidence="11 12">
    <name type="scientific">Marinobacter lacisalsi</name>
    <dbReference type="NCBI Taxonomy" id="475979"/>
    <lineage>
        <taxon>Bacteria</taxon>
        <taxon>Pseudomonadati</taxon>
        <taxon>Pseudomonadota</taxon>
        <taxon>Gammaproteobacteria</taxon>
        <taxon>Pseudomonadales</taxon>
        <taxon>Marinobacteraceae</taxon>
        <taxon>Marinobacter</taxon>
    </lineage>
</organism>
<protein>
    <recommendedName>
        <fullName evidence="9">Apolipoprotein N-acyltransferase</fullName>
        <shortName evidence="9">ALP N-acyltransferase</shortName>
        <ecNumber evidence="9">2.3.1.269</ecNumber>
    </recommendedName>
</protein>
<evidence type="ECO:0000256" key="6">
    <source>
        <dbReference type="ARBA" id="ARBA00022989"/>
    </source>
</evidence>
<evidence type="ECO:0000259" key="10">
    <source>
        <dbReference type="PROSITE" id="PS50263"/>
    </source>
</evidence>
<comment type="function">
    <text evidence="9">Catalyzes the phospholipid dependent N-acylation of the N-terminal cysteine of apolipoprotein, the last step in lipoprotein maturation.</text>
</comment>
<dbReference type="PROSITE" id="PS50263">
    <property type="entry name" value="CN_HYDROLASE"/>
    <property type="match status" value="1"/>
</dbReference>
<name>A0ABV8QGS9_9GAMM</name>
<keyword evidence="12" id="KW-1185">Reference proteome</keyword>
<evidence type="ECO:0000313" key="11">
    <source>
        <dbReference type="EMBL" id="MFC4259536.1"/>
    </source>
</evidence>
<keyword evidence="7 9" id="KW-0472">Membrane</keyword>
<evidence type="ECO:0000256" key="8">
    <source>
        <dbReference type="ARBA" id="ARBA00023315"/>
    </source>
</evidence>
<dbReference type="GO" id="GO:0016746">
    <property type="term" value="F:acyltransferase activity"/>
    <property type="evidence" value="ECO:0007669"/>
    <property type="project" value="UniProtKB-KW"/>
</dbReference>
<comment type="pathway">
    <text evidence="9">Protein modification; lipoprotein biosynthesis (N-acyl transfer).</text>
</comment>
<keyword evidence="3 9" id="KW-1003">Cell membrane</keyword>
<dbReference type="InterPro" id="IPR004563">
    <property type="entry name" value="Apolipo_AcylTrfase"/>
</dbReference>
<evidence type="ECO:0000256" key="1">
    <source>
        <dbReference type="ARBA" id="ARBA00004651"/>
    </source>
</evidence>
<comment type="catalytic activity">
    <reaction evidence="9">
        <text>N-terminal S-1,2-diacyl-sn-glyceryl-L-cysteinyl-[lipoprotein] + a glycerophospholipid = N-acyl-S-1,2-diacyl-sn-glyceryl-L-cysteinyl-[lipoprotein] + a 2-acyl-sn-glycero-3-phospholipid + H(+)</text>
        <dbReference type="Rhea" id="RHEA:48228"/>
        <dbReference type="Rhea" id="RHEA-COMP:14681"/>
        <dbReference type="Rhea" id="RHEA-COMP:14684"/>
        <dbReference type="ChEBI" id="CHEBI:15378"/>
        <dbReference type="ChEBI" id="CHEBI:136912"/>
        <dbReference type="ChEBI" id="CHEBI:140656"/>
        <dbReference type="ChEBI" id="CHEBI:140657"/>
        <dbReference type="ChEBI" id="CHEBI:140660"/>
        <dbReference type="EC" id="2.3.1.269"/>
    </reaction>
</comment>
<sequence length="523" mass="57786">MSSNPLARTPRWANNLALLLAGALQTLTLSPWEWWWVGPLSAALIVFAALPLAARHLFLAGWMTGLGLFASSVTWIYISISEHGNTSIPIAVTLMGLFVAGLALVHGLAFWFWGKLAKHSQARRLILFPAVWVLADWIRGWLLTGFPWSYLGTAHVDGPLAGWAPVIGVHGITLMVIATGAALYGLYWLIRSRQSTRAAIVGACTLAIWLAGPILNRIQWTEVSEDTLSFATMQGNIPQQMKWDPDFLRDQLVIYLGLTEDDWSRDIILWPETAIPITQDQAGPIIEHIQSKLGENSTLISGIPWYTYSADREDYTFHNSIMAIGEQGEGVYHKQKLVPFGEYVPLEQWLRGIIGFFDLPMSSFSAGPQYQAPLSAGEARLTPAICYEVAYPDFVAMNARRGNMLVTISNDGWFGDSIGPHQHLQMARMRALETGRYMLRGTNNGVTAVIDQKGQITGRIPQFERSVMDGEIRTVSGNTPFMLTGSWPVLTLVAILIVFVRERVIPTSPFPLEGEGLGRGGRG</sequence>
<dbReference type="EC" id="2.3.1.269" evidence="9"/>
<comment type="similarity">
    <text evidence="2 9">Belongs to the CN hydrolase family. Apolipoprotein N-acyltransferase subfamily.</text>
</comment>
<evidence type="ECO:0000256" key="2">
    <source>
        <dbReference type="ARBA" id="ARBA00010065"/>
    </source>
</evidence>
<dbReference type="SUPFAM" id="SSF56317">
    <property type="entry name" value="Carbon-nitrogen hydrolase"/>
    <property type="match status" value="1"/>
</dbReference>
<dbReference type="Pfam" id="PF20154">
    <property type="entry name" value="LNT_N"/>
    <property type="match status" value="1"/>
</dbReference>
<feature type="domain" description="CN hydrolase" evidence="10">
    <location>
        <begin position="233"/>
        <end position="474"/>
    </location>
</feature>
<keyword evidence="4 9" id="KW-0808">Transferase</keyword>
<evidence type="ECO:0000256" key="4">
    <source>
        <dbReference type="ARBA" id="ARBA00022679"/>
    </source>
</evidence>
<evidence type="ECO:0000256" key="3">
    <source>
        <dbReference type="ARBA" id="ARBA00022475"/>
    </source>
</evidence>
<feature type="transmembrane region" description="Helical" evidence="9">
    <location>
        <begin position="12"/>
        <end position="28"/>
    </location>
</feature>
<dbReference type="Proteomes" id="UP001595798">
    <property type="component" value="Unassembled WGS sequence"/>
</dbReference>
<reference evidence="12" key="1">
    <citation type="journal article" date="2019" name="Int. J. Syst. Evol. Microbiol.">
        <title>The Global Catalogue of Microorganisms (GCM) 10K type strain sequencing project: providing services to taxonomists for standard genome sequencing and annotation.</title>
        <authorList>
            <consortium name="The Broad Institute Genomics Platform"/>
            <consortium name="The Broad Institute Genome Sequencing Center for Infectious Disease"/>
            <person name="Wu L."/>
            <person name="Ma J."/>
        </authorList>
    </citation>
    <scope>NUCLEOTIDE SEQUENCE [LARGE SCALE GENOMIC DNA]</scope>
    <source>
        <strain evidence="12">CECT 7297</strain>
    </source>
</reference>
<keyword evidence="5 9" id="KW-0812">Transmembrane</keyword>
<dbReference type="InterPro" id="IPR045378">
    <property type="entry name" value="LNT_N"/>
</dbReference>
<dbReference type="HAMAP" id="MF_01148">
    <property type="entry name" value="Lnt"/>
    <property type="match status" value="1"/>
</dbReference>
<dbReference type="RefSeq" id="WP_379887158.1">
    <property type="nucleotide sequence ID" value="NZ_JBHSDI010000013.1"/>
</dbReference>
<dbReference type="NCBIfam" id="TIGR00546">
    <property type="entry name" value="lnt"/>
    <property type="match status" value="1"/>
</dbReference>
<feature type="transmembrane region" description="Helical" evidence="9">
    <location>
        <begin position="34"/>
        <end position="52"/>
    </location>
</feature>
<evidence type="ECO:0000256" key="9">
    <source>
        <dbReference type="HAMAP-Rule" id="MF_01148"/>
    </source>
</evidence>
<dbReference type="Gene3D" id="3.60.110.10">
    <property type="entry name" value="Carbon-nitrogen hydrolase"/>
    <property type="match status" value="1"/>
</dbReference>
<feature type="transmembrane region" description="Helical" evidence="9">
    <location>
        <begin position="125"/>
        <end position="143"/>
    </location>
</feature>
<feature type="transmembrane region" description="Helical" evidence="9">
    <location>
        <begin position="481"/>
        <end position="500"/>
    </location>
</feature>
<evidence type="ECO:0000313" key="12">
    <source>
        <dbReference type="Proteomes" id="UP001595798"/>
    </source>
</evidence>
<dbReference type="EMBL" id="JBHSDI010000013">
    <property type="protein sequence ID" value="MFC4259536.1"/>
    <property type="molecule type" value="Genomic_DNA"/>
</dbReference>
<feature type="transmembrane region" description="Helical" evidence="9">
    <location>
        <begin position="59"/>
        <end position="78"/>
    </location>
</feature>
<dbReference type="PANTHER" id="PTHR38686:SF1">
    <property type="entry name" value="APOLIPOPROTEIN N-ACYLTRANSFERASE"/>
    <property type="match status" value="1"/>
</dbReference>
<feature type="transmembrane region" description="Helical" evidence="9">
    <location>
        <begin position="198"/>
        <end position="215"/>
    </location>
</feature>
<dbReference type="Pfam" id="PF00795">
    <property type="entry name" value="CN_hydrolase"/>
    <property type="match status" value="1"/>
</dbReference>
<accession>A0ABV8QGS9</accession>